<evidence type="ECO:0000256" key="5">
    <source>
        <dbReference type="ARBA" id="ARBA00022614"/>
    </source>
</evidence>
<comment type="subcellular location">
    <subcellularLocation>
        <location evidence="1">Cell membrane</location>
        <topology evidence="1">Single-pass type I membrane protein</topology>
    </subcellularLocation>
</comment>
<proteinExistence type="inferred from homology"/>
<keyword evidence="9" id="KW-0677">Repeat</keyword>
<evidence type="ECO:0000313" key="21">
    <source>
        <dbReference type="Proteomes" id="UP000436088"/>
    </source>
</evidence>
<dbReference type="Proteomes" id="UP000436088">
    <property type="component" value="Unassembled WGS sequence"/>
</dbReference>
<dbReference type="GO" id="GO:0005524">
    <property type="term" value="F:ATP binding"/>
    <property type="evidence" value="ECO:0007669"/>
    <property type="project" value="UniProtKB-UniRule"/>
</dbReference>
<evidence type="ECO:0000256" key="16">
    <source>
        <dbReference type="ARBA" id="ARBA00048679"/>
    </source>
</evidence>
<reference evidence="20" key="1">
    <citation type="submission" date="2019-09" db="EMBL/GenBank/DDBJ databases">
        <title>Draft genome information of white flower Hibiscus syriacus.</title>
        <authorList>
            <person name="Kim Y.-M."/>
        </authorList>
    </citation>
    <scope>NUCLEOTIDE SEQUENCE [LARGE SCALE GENOMIC DNA]</scope>
    <source>
        <strain evidence="20">YM2019G1</strain>
    </source>
</reference>
<evidence type="ECO:0000256" key="6">
    <source>
        <dbReference type="ARBA" id="ARBA00022679"/>
    </source>
</evidence>
<feature type="domain" description="Protein kinase" evidence="19">
    <location>
        <begin position="97"/>
        <end position="271"/>
    </location>
</feature>
<evidence type="ECO:0000256" key="11">
    <source>
        <dbReference type="ARBA" id="ARBA00022777"/>
    </source>
</evidence>
<sequence length="271" mass="30203">MLVHNFGRNNFSGSLPRLPIASTRTEDQIVYAFLAGGNKLTGSIRSLFGNCNKVHGMIANVSMNRLAQVSESREITTFVDIGVPLTYEKIVQATGKFSVGNCIGNGGFGATYKAEIAPETLVAVKRLAVSRFQGDQQFYAEVKTLKTMRHPNLVTLIGYHASETEMFLIYNYFSGGNLENFIKERSARAVDWKIIHNIALDIAHALVYLHDQCTPKVLHRDVKPSNILLDDDCNAHVSDFGFSRLLGTSKTHATKVWVWLEHSDMLHQSML</sequence>
<gene>
    <name evidence="20" type="ORF">F3Y22_tig00116995pilonHSYRG00049</name>
</gene>
<dbReference type="PANTHER" id="PTHR48006:SF94">
    <property type="entry name" value="PROTEIN KINASE DOMAIN-CONTAINING PROTEIN"/>
    <property type="match status" value="1"/>
</dbReference>
<comment type="similarity">
    <text evidence="18">Belongs to the protein kinase superfamily.</text>
</comment>
<evidence type="ECO:0000256" key="17">
    <source>
        <dbReference type="PROSITE-ProRule" id="PRU10141"/>
    </source>
</evidence>
<evidence type="ECO:0000256" key="13">
    <source>
        <dbReference type="ARBA" id="ARBA00022989"/>
    </source>
</evidence>
<dbReference type="InterPro" id="IPR008271">
    <property type="entry name" value="Ser/Thr_kinase_AS"/>
</dbReference>
<dbReference type="GO" id="GO:0005886">
    <property type="term" value="C:plasma membrane"/>
    <property type="evidence" value="ECO:0007669"/>
    <property type="project" value="UniProtKB-SubCell"/>
</dbReference>
<keyword evidence="11" id="KW-0418">Kinase</keyword>
<dbReference type="EC" id="2.7.11.1" evidence="2"/>
<evidence type="ECO:0000256" key="12">
    <source>
        <dbReference type="ARBA" id="ARBA00022840"/>
    </source>
</evidence>
<dbReference type="InterPro" id="IPR000719">
    <property type="entry name" value="Prot_kinase_dom"/>
</dbReference>
<keyword evidence="6" id="KW-0808">Transferase</keyword>
<dbReference type="PROSITE" id="PS00108">
    <property type="entry name" value="PROTEIN_KINASE_ST"/>
    <property type="match status" value="1"/>
</dbReference>
<protein>
    <recommendedName>
        <fullName evidence="2">non-specific serine/threonine protein kinase</fullName>
        <ecNumber evidence="2">2.7.11.1</ecNumber>
    </recommendedName>
</protein>
<evidence type="ECO:0000256" key="1">
    <source>
        <dbReference type="ARBA" id="ARBA00004251"/>
    </source>
</evidence>
<dbReference type="PROSITE" id="PS00107">
    <property type="entry name" value="PROTEIN_KINASE_ATP"/>
    <property type="match status" value="1"/>
</dbReference>
<dbReference type="EMBL" id="VEPZ02001760">
    <property type="protein sequence ID" value="KAE8657404.1"/>
    <property type="molecule type" value="Genomic_DNA"/>
</dbReference>
<dbReference type="InterPro" id="IPR051824">
    <property type="entry name" value="LRR_Rcpt-Like_S/T_Kinase"/>
</dbReference>
<dbReference type="PROSITE" id="PS50011">
    <property type="entry name" value="PROTEIN_KINASE_DOM"/>
    <property type="match status" value="1"/>
</dbReference>
<keyword evidence="14" id="KW-0472">Membrane</keyword>
<evidence type="ECO:0000259" key="19">
    <source>
        <dbReference type="PROSITE" id="PS50011"/>
    </source>
</evidence>
<evidence type="ECO:0000256" key="14">
    <source>
        <dbReference type="ARBA" id="ARBA00023136"/>
    </source>
</evidence>
<dbReference type="InterPro" id="IPR017441">
    <property type="entry name" value="Protein_kinase_ATP_BS"/>
</dbReference>
<comment type="catalytic activity">
    <reaction evidence="15">
        <text>L-threonyl-[protein] + ATP = O-phospho-L-threonyl-[protein] + ADP + H(+)</text>
        <dbReference type="Rhea" id="RHEA:46608"/>
        <dbReference type="Rhea" id="RHEA-COMP:11060"/>
        <dbReference type="Rhea" id="RHEA-COMP:11605"/>
        <dbReference type="ChEBI" id="CHEBI:15378"/>
        <dbReference type="ChEBI" id="CHEBI:30013"/>
        <dbReference type="ChEBI" id="CHEBI:30616"/>
        <dbReference type="ChEBI" id="CHEBI:61977"/>
        <dbReference type="ChEBI" id="CHEBI:456216"/>
        <dbReference type="EC" id="2.7.11.1"/>
    </reaction>
</comment>
<keyword evidence="5" id="KW-0433">Leucine-rich repeat</keyword>
<dbReference type="AlphaFoldDB" id="A0A6A2XTT1"/>
<keyword evidence="21" id="KW-1185">Reference proteome</keyword>
<organism evidence="20 21">
    <name type="scientific">Hibiscus syriacus</name>
    <name type="common">Rose of Sharon</name>
    <dbReference type="NCBI Taxonomy" id="106335"/>
    <lineage>
        <taxon>Eukaryota</taxon>
        <taxon>Viridiplantae</taxon>
        <taxon>Streptophyta</taxon>
        <taxon>Embryophyta</taxon>
        <taxon>Tracheophyta</taxon>
        <taxon>Spermatophyta</taxon>
        <taxon>Magnoliopsida</taxon>
        <taxon>eudicotyledons</taxon>
        <taxon>Gunneridae</taxon>
        <taxon>Pentapetalae</taxon>
        <taxon>rosids</taxon>
        <taxon>malvids</taxon>
        <taxon>Malvales</taxon>
        <taxon>Malvaceae</taxon>
        <taxon>Malvoideae</taxon>
        <taxon>Hibiscus</taxon>
    </lineage>
</organism>
<evidence type="ECO:0000256" key="8">
    <source>
        <dbReference type="ARBA" id="ARBA00022729"/>
    </source>
</evidence>
<evidence type="ECO:0000256" key="4">
    <source>
        <dbReference type="ARBA" id="ARBA00022527"/>
    </source>
</evidence>
<evidence type="ECO:0000256" key="2">
    <source>
        <dbReference type="ARBA" id="ARBA00012513"/>
    </source>
</evidence>
<keyword evidence="13" id="KW-1133">Transmembrane helix</keyword>
<dbReference type="SMART" id="SM00220">
    <property type="entry name" value="S_TKc"/>
    <property type="match status" value="1"/>
</dbReference>
<feature type="binding site" evidence="17">
    <location>
        <position position="125"/>
    </location>
    <ligand>
        <name>ATP</name>
        <dbReference type="ChEBI" id="CHEBI:30616"/>
    </ligand>
</feature>
<dbReference type="GO" id="GO:0004674">
    <property type="term" value="F:protein serine/threonine kinase activity"/>
    <property type="evidence" value="ECO:0007669"/>
    <property type="project" value="UniProtKB-KW"/>
</dbReference>
<evidence type="ECO:0000256" key="9">
    <source>
        <dbReference type="ARBA" id="ARBA00022737"/>
    </source>
</evidence>
<evidence type="ECO:0000256" key="15">
    <source>
        <dbReference type="ARBA" id="ARBA00047899"/>
    </source>
</evidence>
<dbReference type="PANTHER" id="PTHR48006">
    <property type="entry name" value="LEUCINE-RICH REPEAT-CONTAINING PROTEIN DDB_G0281931-RELATED"/>
    <property type="match status" value="1"/>
</dbReference>
<keyword evidence="4 18" id="KW-0723">Serine/threonine-protein kinase</keyword>
<comment type="caution">
    <text evidence="20">The sequence shown here is derived from an EMBL/GenBank/DDBJ whole genome shotgun (WGS) entry which is preliminary data.</text>
</comment>
<evidence type="ECO:0000256" key="18">
    <source>
        <dbReference type="RuleBase" id="RU000304"/>
    </source>
</evidence>
<dbReference type="SUPFAM" id="SSF56112">
    <property type="entry name" value="Protein kinase-like (PK-like)"/>
    <property type="match status" value="1"/>
</dbReference>
<keyword evidence="7" id="KW-0812">Transmembrane</keyword>
<keyword evidence="3" id="KW-1003">Cell membrane</keyword>
<keyword evidence="8" id="KW-0732">Signal</keyword>
<dbReference type="GO" id="GO:0006950">
    <property type="term" value="P:response to stress"/>
    <property type="evidence" value="ECO:0007669"/>
    <property type="project" value="UniProtKB-ARBA"/>
</dbReference>
<accession>A0A6A2XTT1</accession>
<dbReference type="Gene3D" id="1.10.510.10">
    <property type="entry name" value="Transferase(Phosphotransferase) domain 1"/>
    <property type="match status" value="1"/>
</dbReference>
<dbReference type="InterPro" id="IPR011009">
    <property type="entry name" value="Kinase-like_dom_sf"/>
</dbReference>
<evidence type="ECO:0000313" key="20">
    <source>
        <dbReference type="EMBL" id="KAE8657404.1"/>
    </source>
</evidence>
<keyword evidence="12 17" id="KW-0067">ATP-binding</keyword>
<dbReference type="FunFam" id="3.30.200.20:FF:000260">
    <property type="entry name" value="LRR receptor-like serine/threonine-protein kinase RPK2"/>
    <property type="match status" value="1"/>
</dbReference>
<evidence type="ECO:0000256" key="3">
    <source>
        <dbReference type="ARBA" id="ARBA00022475"/>
    </source>
</evidence>
<dbReference type="Gene3D" id="3.30.200.20">
    <property type="entry name" value="Phosphorylase Kinase, domain 1"/>
    <property type="match status" value="1"/>
</dbReference>
<dbReference type="Pfam" id="PF00069">
    <property type="entry name" value="Pkinase"/>
    <property type="match status" value="1"/>
</dbReference>
<keyword evidence="10 17" id="KW-0547">Nucleotide-binding</keyword>
<name>A0A6A2XTT1_HIBSY</name>
<evidence type="ECO:0000256" key="7">
    <source>
        <dbReference type="ARBA" id="ARBA00022692"/>
    </source>
</evidence>
<evidence type="ECO:0000256" key="10">
    <source>
        <dbReference type="ARBA" id="ARBA00022741"/>
    </source>
</evidence>
<comment type="catalytic activity">
    <reaction evidence="16">
        <text>L-seryl-[protein] + ATP = O-phospho-L-seryl-[protein] + ADP + H(+)</text>
        <dbReference type="Rhea" id="RHEA:17989"/>
        <dbReference type="Rhea" id="RHEA-COMP:9863"/>
        <dbReference type="Rhea" id="RHEA-COMP:11604"/>
        <dbReference type="ChEBI" id="CHEBI:15378"/>
        <dbReference type="ChEBI" id="CHEBI:29999"/>
        <dbReference type="ChEBI" id="CHEBI:30616"/>
        <dbReference type="ChEBI" id="CHEBI:83421"/>
        <dbReference type="ChEBI" id="CHEBI:456216"/>
        <dbReference type="EC" id="2.7.11.1"/>
    </reaction>
</comment>